<dbReference type="EMBL" id="JBEAFC010000009">
    <property type="protein sequence ID" value="KAL1539747.1"/>
    <property type="molecule type" value="Genomic_DNA"/>
</dbReference>
<comment type="caution">
    <text evidence="7">The sequence shown here is derived from an EMBL/GenBank/DDBJ whole genome shotgun (WGS) entry which is preliminary data.</text>
</comment>
<evidence type="ECO:0000256" key="6">
    <source>
        <dbReference type="RuleBase" id="RU367044"/>
    </source>
</evidence>
<name>A0ABD1G7C8_SALDI</name>
<dbReference type="GO" id="GO:0005576">
    <property type="term" value="C:extracellular region"/>
    <property type="evidence" value="ECO:0007669"/>
    <property type="project" value="UniProtKB-SubCell"/>
</dbReference>
<evidence type="ECO:0000256" key="5">
    <source>
        <dbReference type="ARBA" id="ARBA00022729"/>
    </source>
</evidence>
<dbReference type="Proteomes" id="UP001567538">
    <property type="component" value="Unassembled WGS sequence"/>
</dbReference>
<evidence type="ECO:0000313" key="8">
    <source>
        <dbReference type="Proteomes" id="UP001567538"/>
    </source>
</evidence>
<comment type="subcellular location">
    <subcellularLocation>
        <location evidence="1 6">Secreted</location>
    </subcellularLocation>
</comment>
<proteinExistence type="inferred from homology"/>
<organism evidence="7 8">
    <name type="scientific">Salvia divinorum</name>
    <name type="common">Maria pastora</name>
    <name type="synonym">Diviner's sage</name>
    <dbReference type="NCBI Taxonomy" id="28513"/>
    <lineage>
        <taxon>Eukaryota</taxon>
        <taxon>Viridiplantae</taxon>
        <taxon>Streptophyta</taxon>
        <taxon>Embryophyta</taxon>
        <taxon>Tracheophyta</taxon>
        <taxon>Spermatophyta</taxon>
        <taxon>Magnoliopsida</taxon>
        <taxon>eudicotyledons</taxon>
        <taxon>Gunneridae</taxon>
        <taxon>Pentapetalae</taxon>
        <taxon>asterids</taxon>
        <taxon>lamiids</taxon>
        <taxon>Lamiales</taxon>
        <taxon>Lamiaceae</taxon>
        <taxon>Nepetoideae</taxon>
        <taxon>Mentheae</taxon>
        <taxon>Salviinae</taxon>
        <taxon>Salvia</taxon>
        <taxon>Salvia subgen. Calosphace</taxon>
    </lineage>
</organism>
<dbReference type="PANTHER" id="PTHR31232:SF61">
    <property type="entry name" value="S-PROTEIN HOMOLOG"/>
    <property type="match status" value="1"/>
</dbReference>
<keyword evidence="3 6" id="KW-0713">Self-incompatibility</keyword>
<accession>A0ABD1G7C8</accession>
<dbReference type="InterPro" id="IPR010264">
    <property type="entry name" value="Self-incomp_S1"/>
</dbReference>
<evidence type="ECO:0000256" key="3">
    <source>
        <dbReference type="ARBA" id="ARBA00022471"/>
    </source>
</evidence>
<dbReference type="AlphaFoldDB" id="A0ABD1G7C8"/>
<evidence type="ECO:0000256" key="2">
    <source>
        <dbReference type="ARBA" id="ARBA00005581"/>
    </source>
</evidence>
<keyword evidence="8" id="KW-1185">Reference proteome</keyword>
<comment type="similarity">
    <text evidence="2 6">Belongs to the plant self-incompatibility (S1) protein family.</text>
</comment>
<gene>
    <name evidence="7" type="ORF">AAHA92_24194</name>
</gene>
<protein>
    <recommendedName>
        <fullName evidence="6">S-protein homolog</fullName>
    </recommendedName>
</protein>
<reference evidence="7 8" key="1">
    <citation type="submission" date="2024-06" db="EMBL/GenBank/DDBJ databases">
        <title>A chromosome level genome sequence of Diviner's sage (Salvia divinorum).</title>
        <authorList>
            <person name="Ford S.A."/>
            <person name="Ro D.-K."/>
            <person name="Ness R.W."/>
            <person name="Phillips M.A."/>
        </authorList>
    </citation>
    <scope>NUCLEOTIDE SEQUENCE [LARGE SCALE GENOMIC DNA]</scope>
    <source>
        <strain evidence="7">SAF-2024a</strain>
        <tissue evidence="7">Leaf</tissue>
    </source>
</reference>
<dbReference type="GO" id="GO:0060320">
    <property type="term" value="P:rejection of self pollen"/>
    <property type="evidence" value="ECO:0007669"/>
    <property type="project" value="UniProtKB-KW"/>
</dbReference>
<evidence type="ECO:0000256" key="4">
    <source>
        <dbReference type="ARBA" id="ARBA00022525"/>
    </source>
</evidence>
<dbReference type="Pfam" id="PF05938">
    <property type="entry name" value="Self-incomp_S1"/>
    <property type="match status" value="1"/>
</dbReference>
<sequence>MTFLQTLSAPNSSLPLRVHCASGDDDIGFHTLYTHNDLHWSFCTNFGDTTLFFCHLWWGNTVEKAFDVFSSSIDKFCDGTCNWVARHDGIYFSGNRDPMVGLIRKHYWEATQ</sequence>
<evidence type="ECO:0000313" key="7">
    <source>
        <dbReference type="EMBL" id="KAL1539747.1"/>
    </source>
</evidence>
<keyword evidence="4 6" id="KW-0964">Secreted</keyword>
<keyword evidence="5" id="KW-0732">Signal</keyword>
<dbReference type="PANTHER" id="PTHR31232">
    <property type="match status" value="1"/>
</dbReference>
<evidence type="ECO:0000256" key="1">
    <source>
        <dbReference type="ARBA" id="ARBA00004613"/>
    </source>
</evidence>